<proteinExistence type="predicted"/>
<evidence type="ECO:0000313" key="2">
    <source>
        <dbReference type="Proteomes" id="UP000287830"/>
    </source>
</evidence>
<accession>A0A7U9PW95</accession>
<dbReference type="GeneID" id="95626973"/>
<sequence length="105" mass="11343">MDLAFGLYAGARLPGVHMTGSPDRLFLWDGAGAGVLAEEGWAAVYGRGRDLWQELLCVWREYVTGGRPPLGDFGVTVTEDGGFRIWLRTPDAVVGPALTVPTLRP</sequence>
<dbReference type="AlphaFoldDB" id="A0A7U9PW95"/>
<dbReference type="RefSeq" id="WP_244954990.1">
    <property type="nucleotide sequence ID" value="NZ_BHZC01000001.1"/>
</dbReference>
<name>A0A7U9PW95_9ACTN</name>
<reference evidence="1 2" key="1">
    <citation type="submission" date="2018-11" db="EMBL/GenBank/DDBJ databases">
        <title>Whole genome sequence of Streptomyces chrestomyceticus NBRC 13444(T).</title>
        <authorList>
            <person name="Komaki H."/>
            <person name="Tamura T."/>
        </authorList>
    </citation>
    <scope>NUCLEOTIDE SEQUENCE [LARGE SCALE GENOMIC DNA]</scope>
    <source>
        <strain evidence="1 2">NBRC 13444</strain>
    </source>
</reference>
<comment type="caution">
    <text evidence="1">The sequence shown here is derived from an EMBL/GenBank/DDBJ whole genome shotgun (WGS) entry which is preliminary data.</text>
</comment>
<dbReference type="Proteomes" id="UP000287830">
    <property type="component" value="Unassembled WGS sequence"/>
</dbReference>
<evidence type="ECO:0000313" key="1">
    <source>
        <dbReference type="EMBL" id="GCD33335.1"/>
    </source>
</evidence>
<dbReference type="EMBL" id="BHZC01000001">
    <property type="protein sequence ID" value="GCD33335.1"/>
    <property type="molecule type" value="Genomic_DNA"/>
</dbReference>
<organism evidence="1 2">
    <name type="scientific">Streptomyces chrestomyceticus JCM 4735</name>
    <dbReference type="NCBI Taxonomy" id="1306181"/>
    <lineage>
        <taxon>Bacteria</taxon>
        <taxon>Bacillati</taxon>
        <taxon>Actinomycetota</taxon>
        <taxon>Actinomycetes</taxon>
        <taxon>Kitasatosporales</taxon>
        <taxon>Streptomycetaceae</taxon>
        <taxon>Streptomyces</taxon>
    </lineage>
</organism>
<gene>
    <name evidence="1" type="ORF">OEIGOIKO_01054</name>
</gene>
<protein>
    <submittedName>
        <fullName evidence="1">Uncharacterized protein</fullName>
    </submittedName>
</protein>